<dbReference type="Proteomes" id="UP000821853">
    <property type="component" value="Chromosome 4"/>
</dbReference>
<dbReference type="OMA" id="EHDARIF"/>
<evidence type="ECO:0000256" key="2">
    <source>
        <dbReference type="ARBA" id="ARBA00022723"/>
    </source>
</evidence>
<dbReference type="Pfam" id="PF13359">
    <property type="entry name" value="DDE_Tnp_4"/>
    <property type="match status" value="1"/>
</dbReference>
<gene>
    <name evidence="4" type="ORF">HPB48_016526</name>
</gene>
<comment type="caution">
    <text evidence="4">The sequence shown here is derived from an EMBL/GenBank/DDBJ whole genome shotgun (WGS) entry which is preliminary data.</text>
</comment>
<protein>
    <recommendedName>
        <fullName evidence="3">DDE Tnp4 domain-containing protein</fullName>
    </recommendedName>
</protein>
<evidence type="ECO:0000313" key="5">
    <source>
        <dbReference type="Proteomes" id="UP000821853"/>
    </source>
</evidence>
<organism evidence="4 5">
    <name type="scientific">Haemaphysalis longicornis</name>
    <name type="common">Bush tick</name>
    <dbReference type="NCBI Taxonomy" id="44386"/>
    <lineage>
        <taxon>Eukaryota</taxon>
        <taxon>Metazoa</taxon>
        <taxon>Ecdysozoa</taxon>
        <taxon>Arthropoda</taxon>
        <taxon>Chelicerata</taxon>
        <taxon>Arachnida</taxon>
        <taxon>Acari</taxon>
        <taxon>Parasitiformes</taxon>
        <taxon>Ixodida</taxon>
        <taxon>Ixodoidea</taxon>
        <taxon>Ixodidae</taxon>
        <taxon>Haemaphysalinae</taxon>
        <taxon>Haemaphysalis</taxon>
    </lineage>
</organism>
<dbReference type="VEuPathDB" id="VectorBase:HLOH_060410"/>
<dbReference type="AlphaFoldDB" id="A0A9J6G3G3"/>
<evidence type="ECO:0000256" key="1">
    <source>
        <dbReference type="ARBA" id="ARBA00001968"/>
    </source>
</evidence>
<dbReference type="InterPro" id="IPR027806">
    <property type="entry name" value="HARBI1_dom"/>
</dbReference>
<comment type="cofactor">
    <cofactor evidence="1">
        <name>a divalent metal cation</name>
        <dbReference type="ChEBI" id="CHEBI:60240"/>
    </cofactor>
</comment>
<evidence type="ECO:0000313" key="4">
    <source>
        <dbReference type="EMBL" id="KAH9372926.1"/>
    </source>
</evidence>
<feature type="domain" description="DDE Tnp4" evidence="3">
    <location>
        <begin position="2"/>
        <end position="131"/>
    </location>
</feature>
<accession>A0A9J6G3G3</accession>
<keyword evidence="5" id="KW-1185">Reference proteome</keyword>
<dbReference type="EMBL" id="JABSTR010000006">
    <property type="protein sequence ID" value="KAH9372926.1"/>
    <property type="molecule type" value="Genomic_DNA"/>
</dbReference>
<dbReference type="OrthoDB" id="2668416at2759"/>
<dbReference type="GO" id="GO:0046872">
    <property type="term" value="F:metal ion binding"/>
    <property type="evidence" value="ECO:0007669"/>
    <property type="project" value="UniProtKB-KW"/>
</dbReference>
<name>A0A9J6G3G3_HAELO</name>
<reference evidence="4 5" key="1">
    <citation type="journal article" date="2020" name="Cell">
        <title>Large-Scale Comparative Analyses of Tick Genomes Elucidate Their Genetic Diversity and Vector Capacities.</title>
        <authorList>
            <consortium name="Tick Genome and Microbiome Consortium (TIGMIC)"/>
            <person name="Jia N."/>
            <person name="Wang J."/>
            <person name="Shi W."/>
            <person name="Du L."/>
            <person name="Sun Y."/>
            <person name="Zhan W."/>
            <person name="Jiang J.F."/>
            <person name="Wang Q."/>
            <person name="Zhang B."/>
            <person name="Ji P."/>
            <person name="Bell-Sakyi L."/>
            <person name="Cui X.M."/>
            <person name="Yuan T.T."/>
            <person name="Jiang B.G."/>
            <person name="Yang W.F."/>
            <person name="Lam T.T."/>
            <person name="Chang Q.C."/>
            <person name="Ding S.J."/>
            <person name="Wang X.J."/>
            <person name="Zhu J.G."/>
            <person name="Ruan X.D."/>
            <person name="Zhao L."/>
            <person name="Wei J.T."/>
            <person name="Ye R.Z."/>
            <person name="Que T.C."/>
            <person name="Du C.H."/>
            <person name="Zhou Y.H."/>
            <person name="Cheng J.X."/>
            <person name="Dai P.F."/>
            <person name="Guo W.B."/>
            <person name="Han X.H."/>
            <person name="Huang E.J."/>
            <person name="Li L.F."/>
            <person name="Wei W."/>
            <person name="Gao Y.C."/>
            <person name="Liu J.Z."/>
            <person name="Shao H.Z."/>
            <person name="Wang X."/>
            <person name="Wang C.C."/>
            <person name="Yang T.C."/>
            <person name="Huo Q.B."/>
            <person name="Li W."/>
            <person name="Chen H.Y."/>
            <person name="Chen S.E."/>
            <person name="Zhou L.G."/>
            <person name="Ni X.B."/>
            <person name="Tian J.H."/>
            <person name="Sheng Y."/>
            <person name="Liu T."/>
            <person name="Pan Y.S."/>
            <person name="Xia L.Y."/>
            <person name="Li J."/>
            <person name="Zhao F."/>
            <person name="Cao W.C."/>
        </authorList>
    </citation>
    <scope>NUCLEOTIDE SEQUENCE [LARGE SCALE GENOMIC DNA]</scope>
    <source>
        <strain evidence="4">HaeL-2018</strain>
    </source>
</reference>
<sequence>MVLLALVDHRYRFRFVNVGSPGRGHDTHLYQRYPLVTAVEGPLFRAPLAVISGTEVPPLVLRGQSFPLTPNLVKPFSHRGQLGVEQKPYNDHLSRSRRIVENVFGRLKGRFRSVLNCIRNVHLAIHACCVLNSVCEYFGDAVLPQLCADVKASNVAYEQPAHSTDAVEGSGHKVRAAHVDFCKRRQ</sequence>
<proteinExistence type="predicted"/>
<evidence type="ECO:0000259" key="3">
    <source>
        <dbReference type="Pfam" id="PF13359"/>
    </source>
</evidence>
<keyword evidence="2" id="KW-0479">Metal-binding</keyword>